<evidence type="ECO:0000313" key="2">
    <source>
        <dbReference type="Proteomes" id="UP000254867"/>
    </source>
</evidence>
<sequence length="210" mass="23780">MPHPKNPRQIDAKAQKTLFNKMGEIGLLQPLIVNKRTGYLLGGHQRLAVMDKHEKYKDGKNDYELDVALVDLPEKDELAMLVFLNNPSAQGTWQTDLLAEINLELGVSFDDMGFDRLDVDLLFDGDSRFSELFEDDPEVKETKASLDEIKAHRKESTEKLKEANSAEFYFVVVCKDEKEKRELLKSMKIPAHESWVSAAALQGLKRGSDG</sequence>
<reference evidence="1 2" key="1">
    <citation type="submission" date="2018-06" db="EMBL/GenBank/DDBJ databases">
        <authorList>
            <consortium name="Pathogen Informatics"/>
            <person name="Doyle S."/>
        </authorList>
    </citation>
    <scope>NUCLEOTIDE SEQUENCE [LARGE SCALE GENOMIC DNA]</scope>
    <source>
        <strain evidence="1 2">NCTC10794</strain>
    </source>
</reference>
<protein>
    <recommendedName>
        <fullName evidence="3">ParB/Sulfiredoxin domain-containing protein</fullName>
    </recommendedName>
</protein>
<organism evidence="1 2">
    <name type="scientific">Haemophilus parahaemolyticus</name>
    <dbReference type="NCBI Taxonomy" id="735"/>
    <lineage>
        <taxon>Bacteria</taxon>
        <taxon>Pseudomonadati</taxon>
        <taxon>Pseudomonadota</taxon>
        <taxon>Gammaproteobacteria</taxon>
        <taxon>Pasteurellales</taxon>
        <taxon>Pasteurellaceae</taxon>
        <taxon>Haemophilus</taxon>
    </lineage>
</organism>
<dbReference type="SUPFAM" id="SSF110849">
    <property type="entry name" value="ParB/Sulfiredoxin"/>
    <property type="match status" value="1"/>
</dbReference>
<dbReference type="InterPro" id="IPR036086">
    <property type="entry name" value="ParB/Sulfiredoxin_sf"/>
</dbReference>
<proteinExistence type="predicted"/>
<gene>
    <name evidence="1" type="ORF">NCTC10794_01395</name>
</gene>
<evidence type="ECO:0008006" key="3">
    <source>
        <dbReference type="Google" id="ProtNLM"/>
    </source>
</evidence>
<accession>A0A377I1W6</accession>
<name>A0A377I1W6_HAEPH</name>
<evidence type="ECO:0000313" key="1">
    <source>
        <dbReference type="EMBL" id="STO64331.1"/>
    </source>
</evidence>
<dbReference type="Proteomes" id="UP000254867">
    <property type="component" value="Unassembled WGS sequence"/>
</dbReference>
<dbReference type="AlphaFoldDB" id="A0A377I1W6"/>
<dbReference type="EMBL" id="UGHH01000002">
    <property type="protein sequence ID" value="STO64331.1"/>
    <property type="molecule type" value="Genomic_DNA"/>
</dbReference>